<accession>A0A2N5W7M7</accession>
<feature type="transmembrane region" description="Helical" evidence="2">
    <location>
        <begin position="316"/>
        <end position="339"/>
    </location>
</feature>
<dbReference type="AlphaFoldDB" id="A0A2N5W7M7"/>
<feature type="region of interest" description="Disordered" evidence="1">
    <location>
        <begin position="458"/>
        <end position="529"/>
    </location>
</feature>
<keyword evidence="2" id="KW-0812">Transmembrane</keyword>
<feature type="compositionally biased region" description="Polar residues" evidence="1">
    <location>
        <begin position="473"/>
        <end position="502"/>
    </location>
</feature>
<feature type="compositionally biased region" description="Polar residues" evidence="1">
    <location>
        <begin position="681"/>
        <end position="701"/>
    </location>
</feature>
<feature type="compositionally biased region" description="Low complexity" evidence="1">
    <location>
        <begin position="161"/>
        <end position="194"/>
    </location>
</feature>
<dbReference type="OrthoDB" id="2512322at2759"/>
<keyword evidence="2" id="KW-1133">Transmembrane helix</keyword>
<dbReference type="Proteomes" id="UP000235388">
    <property type="component" value="Unassembled WGS sequence"/>
</dbReference>
<evidence type="ECO:0000313" key="4">
    <source>
        <dbReference type="Proteomes" id="UP000235388"/>
    </source>
</evidence>
<feature type="compositionally biased region" description="Low complexity" evidence="1">
    <location>
        <begin position="240"/>
        <end position="253"/>
    </location>
</feature>
<gene>
    <name evidence="3" type="ORF">PCANC_00895</name>
</gene>
<name>A0A2N5W7M7_9BASI</name>
<evidence type="ECO:0000256" key="2">
    <source>
        <dbReference type="SAM" id="Phobius"/>
    </source>
</evidence>
<feature type="region of interest" description="Disordered" evidence="1">
    <location>
        <begin position="807"/>
        <end position="828"/>
    </location>
</feature>
<feature type="region of interest" description="Disordered" evidence="1">
    <location>
        <begin position="343"/>
        <end position="372"/>
    </location>
</feature>
<organism evidence="3 4">
    <name type="scientific">Puccinia coronata f. sp. avenae</name>
    <dbReference type="NCBI Taxonomy" id="200324"/>
    <lineage>
        <taxon>Eukaryota</taxon>
        <taxon>Fungi</taxon>
        <taxon>Dikarya</taxon>
        <taxon>Basidiomycota</taxon>
        <taxon>Pucciniomycotina</taxon>
        <taxon>Pucciniomycetes</taxon>
        <taxon>Pucciniales</taxon>
        <taxon>Pucciniaceae</taxon>
        <taxon>Puccinia</taxon>
    </lineage>
</organism>
<feature type="compositionally biased region" description="Polar residues" evidence="1">
    <location>
        <begin position="640"/>
        <end position="662"/>
    </location>
</feature>
<keyword evidence="4" id="KW-1185">Reference proteome</keyword>
<feature type="compositionally biased region" description="Polar residues" evidence="1">
    <location>
        <begin position="517"/>
        <end position="529"/>
    </location>
</feature>
<feature type="compositionally biased region" description="Basic and acidic residues" evidence="1">
    <location>
        <begin position="815"/>
        <end position="824"/>
    </location>
</feature>
<evidence type="ECO:0000313" key="3">
    <source>
        <dbReference type="EMBL" id="PLW58246.1"/>
    </source>
</evidence>
<keyword evidence="2" id="KW-0472">Membrane</keyword>
<proteinExistence type="predicted"/>
<dbReference type="EMBL" id="PGCJ01000004">
    <property type="protein sequence ID" value="PLW58246.1"/>
    <property type="molecule type" value="Genomic_DNA"/>
</dbReference>
<feature type="compositionally biased region" description="Low complexity" evidence="1">
    <location>
        <begin position="201"/>
        <end position="214"/>
    </location>
</feature>
<feature type="region of interest" description="Disordered" evidence="1">
    <location>
        <begin position="156"/>
        <end position="273"/>
    </location>
</feature>
<feature type="region of interest" description="Disordered" evidence="1">
    <location>
        <begin position="559"/>
        <end position="578"/>
    </location>
</feature>
<feature type="region of interest" description="Disordered" evidence="1">
    <location>
        <begin position="590"/>
        <end position="765"/>
    </location>
</feature>
<feature type="compositionally biased region" description="Polar residues" evidence="1">
    <location>
        <begin position="215"/>
        <end position="239"/>
    </location>
</feature>
<feature type="compositionally biased region" description="Polar residues" evidence="1">
    <location>
        <begin position="350"/>
        <end position="366"/>
    </location>
</feature>
<feature type="compositionally biased region" description="Polar residues" evidence="1">
    <location>
        <begin position="728"/>
        <end position="759"/>
    </location>
</feature>
<evidence type="ECO:0000256" key="1">
    <source>
        <dbReference type="SAM" id="MobiDB-lite"/>
    </source>
</evidence>
<feature type="compositionally biased region" description="Low complexity" evidence="1">
    <location>
        <begin position="670"/>
        <end position="680"/>
    </location>
</feature>
<sequence length="930" mass="102396">MAMGIVKAFLPRCKSRCPRVAFPLRALVVHSFAFLDRLMQNDAHLYLPNCESDAHIEQSCRQLSPSRDEPRLQSHCTGSYCVAKRSIDNHREASRMISRLSALVSLEKHLHLGLIVTLPPTHSNKIYYHHPGCTISREYQDLFITTEHEKLTEGLLKSGWSQQKSGNGTTSGSSSSASTWRQSAGSQSTGTASSDNSGKWSPQSSNVGSSPSQSTAWPSGQSQYGSYTAAPTATPTFSQEPSSATPTPTTSESGILDVLTSPTNSPDPAMNIEGVLQNLPNTSFDQSGQPITSASLPTTPAVPVDIPGREAGKSNFVIGAMCIVYFIILTSALAFVCALRRKQSEETNDETSTTRKLVKASGQTHLSNRDSDEESFCNTQFGSLMIAAPFIPNHSSMSIKELLATHTRGKQRSLTTRDEAVTVTHSPSVGKNSARTCASSCTMLDPFMRYKYARGQSTSTNFQTLRTPPAAYSYNNPSNQEQNPFDSLKSFPTPSNREQNPFDSLRSFPTPCRNTRHPFNSSNSISTCTSQRQSDFNSLKSSSISPIQEGDKLDILASSSISPREKERNHTSPKFSPTSALSIQEENMSHPLIPSSNSSIEELNDLDYPRSPSISRSEEEKNNLTPKSSMQEEEALKSPISPSVSSIQKVNHLNLQKPSLITSPKREETSYPSLRSSTSSFGNKFNPFTPSPKSISISSLQEETKLNSRKSSFGPPIHQGKKFKFLNSPYSSPKQGHNRNNSTKSYANSLRSETTTSYDGSPRGHNKVARLREAFESQTSFATGISGVMGYYAGSTKSVIEALPYTRASSRQSHKNSERRDSRDSGMTSFLENYTYDREEVPDLPRNEMIFLEQGRRVTSALTLVASHTPSEMQNEYSPEKELAALRFDFPGDVPAEYTPRIRSTNSKLTRNSKEDPLMNYLKGNTNLKK</sequence>
<reference evidence="3 4" key="1">
    <citation type="submission" date="2017-11" db="EMBL/GenBank/DDBJ databases">
        <title>De novo assembly and phasing of dikaryotic genomes from two isolates of Puccinia coronata f. sp. avenae, the causal agent of oat crown rust.</title>
        <authorList>
            <person name="Miller M.E."/>
            <person name="Zhang Y."/>
            <person name="Omidvar V."/>
            <person name="Sperschneider J."/>
            <person name="Schwessinger B."/>
            <person name="Raley C."/>
            <person name="Palmer J.M."/>
            <person name="Garnica D."/>
            <person name="Upadhyaya N."/>
            <person name="Rathjen J."/>
            <person name="Taylor J.M."/>
            <person name="Park R.F."/>
            <person name="Dodds P.N."/>
            <person name="Hirsch C.D."/>
            <person name="Kianian S.F."/>
            <person name="Figueroa M."/>
        </authorList>
    </citation>
    <scope>NUCLEOTIDE SEQUENCE [LARGE SCALE GENOMIC DNA]</scope>
    <source>
        <strain evidence="3">12NC29</strain>
    </source>
</reference>
<comment type="caution">
    <text evidence="3">The sequence shown here is derived from an EMBL/GenBank/DDBJ whole genome shotgun (WGS) entry which is preliminary data.</text>
</comment>
<protein>
    <submittedName>
        <fullName evidence="3">Uncharacterized protein</fullName>
    </submittedName>
</protein>